<keyword evidence="3" id="KW-1185">Reference proteome</keyword>
<name>A0ABZ3J191_SPOA4</name>
<dbReference type="InterPro" id="IPR007161">
    <property type="entry name" value="DUF364"/>
</dbReference>
<reference evidence="2" key="1">
    <citation type="submission" date="2024-05" db="EMBL/GenBank/DDBJ databases">
        <title>Isolation and characterization of Sporomusa carbonis sp. nov., a carboxydotrophic hydrogenogen in the genus of Sporomusa isolated from a charcoal burning pile.</title>
        <authorList>
            <person name="Boeer T."/>
            <person name="Rosenbaum F."/>
            <person name="Eysell L."/>
            <person name="Mueller V."/>
            <person name="Daniel R."/>
            <person name="Poehlein A."/>
        </authorList>
    </citation>
    <scope>NUCLEOTIDE SEQUENCE [LARGE SCALE GENOMIC DNA]</scope>
    <source>
        <strain evidence="2">DSM 3132</strain>
    </source>
</reference>
<evidence type="ECO:0000313" key="2">
    <source>
        <dbReference type="EMBL" id="XFO71821.1"/>
    </source>
</evidence>
<accession>A0ABZ3J191</accession>
<dbReference type="Pfam" id="PF04016">
    <property type="entry name" value="DUF364"/>
    <property type="match status" value="1"/>
</dbReference>
<evidence type="ECO:0000313" key="3">
    <source>
        <dbReference type="Proteomes" id="UP000216052"/>
    </source>
</evidence>
<protein>
    <recommendedName>
        <fullName evidence="1">Putative heavy-metal chelation domain-containing protein</fullName>
    </recommendedName>
</protein>
<feature type="domain" description="Putative heavy-metal chelation" evidence="1">
    <location>
        <begin position="140"/>
        <end position="226"/>
    </location>
</feature>
<dbReference type="RefSeq" id="WP_093798183.1">
    <property type="nucleotide sequence ID" value="NZ_CP155571.1"/>
</dbReference>
<sequence>MTLLEEAKIKLSQLAIDHNWSSSEKITVVSARNLTPEEAIGKPDRNDYPLLTGKEVMMEARLRGGVGQAFTDQPGKFEGTLEDVFKLPLDTNFRRAVFVATLNAAMQSLEMVEATVHCKDKEPTLCAQELPAFIKAKYGNPKIAFVGLQPALIEALNKAAFELKVTDLNPDNIGQIRCGVRIEDAALNAQHARWADIVLSTGSVLVNDTYHELLQGKPVIYYGVTVAGLAKLFDLPRFCFCGR</sequence>
<dbReference type="EMBL" id="CP155571">
    <property type="protein sequence ID" value="XFO71821.1"/>
    <property type="molecule type" value="Genomic_DNA"/>
</dbReference>
<dbReference type="Gene3D" id="3.40.50.11590">
    <property type="match status" value="1"/>
</dbReference>
<dbReference type="SUPFAM" id="SSF159713">
    <property type="entry name" value="Dhaf3308-like"/>
    <property type="match status" value="1"/>
</dbReference>
<proteinExistence type="predicted"/>
<evidence type="ECO:0000259" key="1">
    <source>
        <dbReference type="Pfam" id="PF04016"/>
    </source>
</evidence>
<organism evidence="2 3">
    <name type="scientific">Sporomusa acidovorans (strain ATCC 49682 / DSM 3132 / Mol)</name>
    <dbReference type="NCBI Taxonomy" id="1123286"/>
    <lineage>
        <taxon>Bacteria</taxon>
        <taxon>Bacillati</taxon>
        <taxon>Bacillota</taxon>
        <taxon>Negativicutes</taxon>
        <taxon>Selenomonadales</taxon>
        <taxon>Sporomusaceae</taxon>
        <taxon>Sporomusa</taxon>
    </lineage>
</organism>
<dbReference type="Proteomes" id="UP000216052">
    <property type="component" value="Chromosome"/>
</dbReference>
<gene>
    <name evidence="2" type="ORF">SPACI_018620</name>
</gene>